<organism evidence="2">
    <name type="scientific">Rhodosorus marinus</name>
    <dbReference type="NCBI Taxonomy" id="101924"/>
    <lineage>
        <taxon>Eukaryota</taxon>
        <taxon>Rhodophyta</taxon>
        <taxon>Stylonematophyceae</taxon>
        <taxon>Stylonematales</taxon>
        <taxon>Stylonemataceae</taxon>
        <taxon>Rhodosorus</taxon>
    </lineage>
</organism>
<reference evidence="2" key="1">
    <citation type="submission" date="2021-01" db="EMBL/GenBank/DDBJ databases">
        <authorList>
            <person name="Corre E."/>
            <person name="Pelletier E."/>
            <person name="Niang G."/>
            <person name="Scheremetjew M."/>
            <person name="Finn R."/>
            <person name="Kale V."/>
            <person name="Holt S."/>
            <person name="Cochrane G."/>
            <person name="Meng A."/>
            <person name="Brown T."/>
            <person name="Cohen L."/>
        </authorList>
    </citation>
    <scope>NUCLEOTIDE SEQUENCE</scope>
    <source>
        <strain evidence="2">CCMP 769</strain>
    </source>
</reference>
<dbReference type="EMBL" id="HBHW01018963">
    <property type="protein sequence ID" value="CAE0046615.1"/>
    <property type="molecule type" value="Transcribed_RNA"/>
</dbReference>
<accession>A0A7S3EDB1</accession>
<proteinExistence type="predicted"/>
<evidence type="ECO:0000256" key="1">
    <source>
        <dbReference type="SAM" id="SignalP"/>
    </source>
</evidence>
<evidence type="ECO:0000313" key="2">
    <source>
        <dbReference type="EMBL" id="CAE0046615.1"/>
    </source>
</evidence>
<gene>
    <name evidence="2" type="ORF">RMAR00112_LOCUS14594</name>
</gene>
<protein>
    <recommendedName>
        <fullName evidence="3">Secreted protein</fullName>
    </recommendedName>
</protein>
<evidence type="ECO:0008006" key="3">
    <source>
        <dbReference type="Google" id="ProtNLM"/>
    </source>
</evidence>
<feature type="signal peptide" evidence="1">
    <location>
        <begin position="1"/>
        <end position="24"/>
    </location>
</feature>
<dbReference type="AlphaFoldDB" id="A0A7S3EDB1"/>
<sequence>MRQPSVRPFTCLVFFFAPMAFVNPSFMGTPLGMKGAVCSAAPTKNVARNVSTMLVSDIGSKAELDKVLEGAGSSLVGWGWKGTCSALFRQCFLRVTLAELSWFVVGGGGLFYELVWAM</sequence>
<feature type="chain" id="PRO_5030909930" description="Secreted protein" evidence="1">
    <location>
        <begin position="25"/>
        <end position="118"/>
    </location>
</feature>
<name>A0A7S3EDB1_9RHOD</name>
<keyword evidence="1" id="KW-0732">Signal</keyword>